<evidence type="ECO:0000313" key="3">
    <source>
        <dbReference type="EMBL" id="GET38891.1"/>
    </source>
</evidence>
<keyword evidence="1" id="KW-0732">Signal</keyword>
<evidence type="ECO:0000256" key="1">
    <source>
        <dbReference type="ARBA" id="ARBA00022729"/>
    </source>
</evidence>
<dbReference type="AlphaFoldDB" id="A0AAV3XDY5"/>
<evidence type="ECO:0000256" key="2">
    <source>
        <dbReference type="SAM" id="Coils"/>
    </source>
</evidence>
<gene>
    <name evidence="3" type="ORF">MiSe_36510</name>
</gene>
<dbReference type="GO" id="GO:0004553">
    <property type="term" value="F:hydrolase activity, hydrolyzing O-glycosyl compounds"/>
    <property type="evidence" value="ECO:0007669"/>
    <property type="project" value="InterPro"/>
</dbReference>
<name>A0AAV3XDY5_9CYAN</name>
<accession>A0AAV3XDY5</accession>
<dbReference type="GO" id="GO:0042597">
    <property type="term" value="C:periplasmic space"/>
    <property type="evidence" value="ECO:0007669"/>
    <property type="project" value="InterPro"/>
</dbReference>
<keyword evidence="2" id="KW-0175">Coiled coil</keyword>
<proteinExistence type="predicted"/>
<organism evidence="3 4">
    <name type="scientific">Microseira wollei NIES-4236</name>
    <dbReference type="NCBI Taxonomy" id="2530354"/>
    <lineage>
        <taxon>Bacteria</taxon>
        <taxon>Bacillati</taxon>
        <taxon>Cyanobacteriota</taxon>
        <taxon>Cyanophyceae</taxon>
        <taxon>Oscillatoriophycideae</taxon>
        <taxon>Aerosakkonematales</taxon>
        <taxon>Aerosakkonemataceae</taxon>
        <taxon>Microseira</taxon>
    </lineage>
</organism>
<dbReference type="EMBL" id="BLAY01000054">
    <property type="protein sequence ID" value="GET38891.1"/>
    <property type="molecule type" value="Genomic_DNA"/>
</dbReference>
<dbReference type="SUPFAM" id="SSF48435">
    <property type="entry name" value="Bacterial muramidases"/>
    <property type="match status" value="1"/>
</dbReference>
<dbReference type="Proteomes" id="UP001050975">
    <property type="component" value="Unassembled WGS sequence"/>
</dbReference>
<evidence type="ECO:0000313" key="4">
    <source>
        <dbReference type="Proteomes" id="UP001050975"/>
    </source>
</evidence>
<sequence length="138" mass="15966">MLFTLLVQGFTIEPLLKKLQLLGDQPLRQRYLEITARQAALNRVLQYLAQREKPAGIEPEFYNYQESLIKGELARLEAEIKQLLLEYPNLRNFTAEQLKAELLAIEADTYAEFLRTGRLNKELAPFLSEELVESEKPS</sequence>
<feature type="coiled-coil region" evidence="2">
    <location>
        <begin position="66"/>
        <end position="93"/>
    </location>
</feature>
<reference evidence="3" key="1">
    <citation type="submission" date="2019-10" db="EMBL/GenBank/DDBJ databases">
        <title>Draft genome sequece of Microseira wollei NIES-4236.</title>
        <authorList>
            <person name="Yamaguchi H."/>
            <person name="Suzuki S."/>
            <person name="Kawachi M."/>
        </authorList>
    </citation>
    <scope>NUCLEOTIDE SEQUENCE</scope>
    <source>
        <strain evidence="3">NIES-4236</strain>
    </source>
</reference>
<dbReference type="InterPro" id="IPR008939">
    <property type="entry name" value="Lytic_TGlycosylase_superhlx_U"/>
</dbReference>
<protein>
    <submittedName>
        <fullName evidence="3">Na+/H+-exchanging protein</fullName>
    </submittedName>
</protein>
<comment type="caution">
    <text evidence="3">The sequence shown here is derived from an EMBL/GenBank/DDBJ whole genome shotgun (WGS) entry which is preliminary data.</text>
</comment>
<keyword evidence="4" id="KW-1185">Reference proteome</keyword>